<dbReference type="AlphaFoldDB" id="A0A1R1XCI9"/>
<sequence length="75" mass="8458">MLVIFSQLPPSRSRLVSHLPQGPCYYAYYLVLWLFMPILLSGRTPGSSPDPQKQVTTTYLNYGLFTEVSLAKSSM</sequence>
<evidence type="ECO:0000313" key="2">
    <source>
        <dbReference type="Proteomes" id="UP000187283"/>
    </source>
</evidence>
<evidence type="ECO:0000313" key="1">
    <source>
        <dbReference type="EMBL" id="OMJ12350.1"/>
    </source>
</evidence>
<keyword evidence="2" id="KW-1185">Reference proteome</keyword>
<accession>A0A1R1XCI9</accession>
<name>A0A1R1XCI9_9FUNG</name>
<dbReference type="Proteomes" id="UP000187283">
    <property type="component" value="Unassembled WGS sequence"/>
</dbReference>
<proteinExistence type="predicted"/>
<gene>
    <name evidence="1" type="ORF">AYI70_g9181</name>
</gene>
<protein>
    <submittedName>
        <fullName evidence="1">Uncharacterized protein</fullName>
    </submittedName>
</protein>
<dbReference type="EMBL" id="LSSN01004009">
    <property type="protein sequence ID" value="OMJ12350.1"/>
    <property type="molecule type" value="Genomic_DNA"/>
</dbReference>
<organism evidence="1 2">
    <name type="scientific">Smittium culicis</name>
    <dbReference type="NCBI Taxonomy" id="133412"/>
    <lineage>
        <taxon>Eukaryota</taxon>
        <taxon>Fungi</taxon>
        <taxon>Fungi incertae sedis</taxon>
        <taxon>Zoopagomycota</taxon>
        <taxon>Kickxellomycotina</taxon>
        <taxon>Harpellomycetes</taxon>
        <taxon>Harpellales</taxon>
        <taxon>Legeriomycetaceae</taxon>
        <taxon>Smittium</taxon>
    </lineage>
</organism>
<reference evidence="1 2" key="1">
    <citation type="submission" date="2017-01" db="EMBL/GenBank/DDBJ databases">
        <authorList>
            <person name="Mah S.A."/>
            <person name="Swanson W.J."/>
            <person name="Moy G.W."/>
            <person name="Vacquier V.D."/>
        </authorList>
    </citation>
    <scope>NUCLEOTIDE SEQUENCE [LARGE SCALE GENOMIC DNA]</scope>
    <source>
        <strain evidence="1 2">GSMNP</strain>
    </source>
</reference>
<comment type="caution">
    <text evidence="1">The sequence shown here is derived from an EMBL/GenBank/DDBJ whole genome shotgun (WGS) entry which is preliminary data.</text>
</comment>